<dbReference type="AlphaFoldDB" id="A0A7W3IHC9"/>
<keyword evidence="2 6" id="KW-0288">FMN</keyword>
<comment type="caution">
    <text evidence="6">Lacks conserved residue(s) required for the propagation of feature annotation.</text>
</comment>
<evidence type="ECO:0000313" key="8">
    <source>
        <dbReference type="EMBL" id="MBA8680464.1"/>
    </source>
</evidence>
<keyword evidence="3 6" id="KW-0560">Oxidoreductase</keyword>
<keyword evidence="9" id="KW-1185">Reference proteome</keyword>
<dbReference type="EC" id="1.7.1.17" evidence="6"/>
<dbReference type="Gene3D" id="3.40.50.360">
    <property type="match status" value="1"/>
</dbReference>
<dbReference type="GO" id="GO:0010181">
    <property type="term" value="F:FMN binding"/>
    <property type="evidence" value="ECO:0007669"/>
    <property type="project" value="UniProtKB-UniRule"/>
</dbReference>
<accession>A0A7W3IHC9</accession>
<dbReference type="GO" id="GO:0016655">
    <property type="term" value="F:oxidoreductase activity, acting on NAD(P)H, quinone or similar compound as acceptor"/>
    <property type="evidence" value="ECO:0007669"/>
    <property type="project" value="InterPro"/>
</dbReference>
<gene>
    <name evidence="6" type="primary">azoR</name>
    <name evidence="8" type="ORF">H4O11_01395</name>
</gene>
<feature type="binding site" evidence="6">
    <location>
        <begin position="14"/>
        <end position="16"/>
    </location>
    <ligand>
        <name>FMN</name>
        <dbReference type="ChEBI" id="CHEBI:58210"/>
    </ligand>
</feature>
<proteinExistence type="inferred from homology"/>
<dbReference type="PANTHER" id="PTHR43741">
    <property type="entry name" value="FMN-DEPENDENT NADH-AZOREDUCTASE 1"/>
    <property type="match status" value="1"/>
</dbReference>
<dbReference type="GO" id="GO:0016652">
    <property type="term" value="F:oxidoreductase activity, acting on NAD(P)H as acceptor"/>
    <property type="evidence" value="ECO:0007669"/>
    <property type="project" value="UniProtKB-UniRule"/>
</dbReference>
<evidence type="ECO:0000313" key="9">
    <source>
        <dbReference type="Proteomes" id="UP000547058"/>
    </source>
</evidence>
<comment type="caution">
    <text evidence="8">The sequence shown here is derived from an EMBL/GenBank/DDBJ whole genome shotgun (WGS) entry which is preliminary data.</text>
</comment>
<dbReference type="Pfam" id="PF02525">
    <property type="entry name" value="Flavodoxin_2"/>
    <property type="match status" value="1"/>
</dbReference>
<comment type="catalytic activity">
    <reaction evidence="5">
        <text>N,N-dimethyl-1,4-phenylenediamine + anthranilate + 2 NAD(+) = 2-(4-dimethylaminophenyl)diazenylbenzoate + 2 NADH + 2 H(+)</text>
        <dbReference type="Rhea" id="RHEA:55872"/>
        <dbReference type="ChEBI" id="CHEBI:15378"/>
        <dbReference type="ChEBI" id="CHEBI:15783"/>
        <dbReference type="ChEBI" id="CHEBI:16567"/>
        <dbReference type="ChEBI" id="CHEBI:57540"/>
        <dbReference type="ChEBI" id="CHEBI:57945"/>
        <dbReference type="ChEBI" id="CHEBI:71579"/>
        <dbReference type="EC" id="1.7.1.17"/>
    </reaction>
    <physiologicalReaction direction="right-to-left" evidence="5">
        <dbReference type="Rhea" id="RHEA:55874"/>
    </physiologicalReaction>
</comment>
<evidence type="ECO:0000256" key="4">
    <source>
        <dbReference type="ARBA" id="ARBA00023027"/>
    </source>
</evidence>
<dbReference type="SUPFAM" id="SSF52218">
    <property type="entry name" value="Flavoproteins"/>
    <property type="match status" value="1"/>
</dbReference>
<evidence type="ECO:0000256" key="2">
    <source>
        <dbReference type="ARBA" id="ARBA00022643"/>
    </source>
</evidence>
<name>A0A7W3IHC9_9GAMM</name>
<dbReference type="GO" id="GO:0009055">
    <property type="term" value="F:electron transfer activity"/>
    <property type="evidence" value="ECO:0007669"/>
    <property type="project" value="UniProtKB-UniRule"/>
</dbReference>
<feature type="binding site" evidence="6">
    <location>
        <position position="9"/>
    </location>
    <ligand>
        <name>FMN</name>
        <dbReference type="ChEBI" id="CHEBI:58210"/>
    </ligand>
</feature>
<dbReference type="PANTHER" id="PTHR43741:SF4">
    <property type="entry name" value="FMN-DEPENDENT NADH:QUINONE OXIDOREDUCTASE"/>
    <property type="match status" value="1"/>
</dbReference>
<comment type="subunit">
    <text evidence="6">Homodimer.</text>
</comment>
<protein>
    <recommendedName>
        <fullName evidence="6">FMN dependent NADH:quinone oxidoreductase</fullName>
        <ecNumber evidence="6">1.6.5.-</ecNumber>
    </recommendedName>
    <alternativeName>
        <fullName evidence="6">Azo-dye reductase</fullName>
    </alternativeName>
    <alternativeName>
        <fullName evidence="6">FMN-dependent NADH-azo compound oxidoreductase</fullName>
    </alternativeName>
    <alternativeName>
        <fullName evidence="6">FMN-dependent NADH-azoreductase</fullName>
        <ecNumber evidence="6">1.7.1.17</ecNumber>
    </alternativeName>
</protein>
<evidence type="ECO:0000256" key="1">
    <source>
        <dbReference type="ARBA" id="ARBA00022630"/>
    </source>
</evidence>
<dbReference type="InterPro" id="IPR029039">
    <property type="entry name" value="Flavoprotein-like_sf"/>
</dbReference>
<evidence type="ECO:0000256" key="3">
    <source>
        <dbReference type="ARBA" id="ARBA00023002"/>
    </source>
</evidence>
<comment type="similarity">
    <text evidence="6">Belongs to the azoreductase type 1 family.</text>
</comment>
<sequence>MNILHIDCSPRPESHSRDLSAAIVSHLSVTDPDASVIRRDLGRYPLPHAESDYATVLSSPGTLAEGVSKGALGLSEQLIQEVEAADVLVIGTPMNNFTVPSVLKAWIDQILRMGRTIGVSPHGEKFGLLQDKPVYVGIASGGVFTGDRARQPDFLIPYLTAAFGCVGLNSLHFLPLQATAFLGHDELAANRDVLLATLPAAREAVGAAALRQ</sequence>
<feature type="domain" description="Flavodoxin-like fold" evidence="7">
    <location>
        <begin position="1"/>
        <end position="187"/>
    </location>
</feature>
<comment type="catalytic activity">
    <reaction evidence="6">
        <text>2 a quinone + NADH + H(+) = 2 a 1,4-benzosemiquinone + NAD(+)</text>
        <dbReference type="Rhea" id="RHEA:65952"/>
        <dbReference type="ChEBI" id="CHEBI:15378"/>
        <dbReference type="ChEBI" id="CHEBI:57540"/>
        <dbReference type="ChEBI" id="CHEBI:57945"/>
        <dbReference type="ChEBI" id="CHEBI:132124"/>
        <dbReference type="ChEBI" id="CHEBI:134225"/>
    </reaction>
</comment>
<dbReference type="RefSeq" id="WP_182337653.1">
    <property type="nucleotide sequence ID" value="NZ_JACGXS010000001.1"/>
</dbReference>
<dbReference type="InterPro" id="IPR050104">
    <property type="entry name" value="FMN-dep_NADH:Q_OxRdtase_AzoR1"/>
</dbReference>
<comment type="function">
    <text evidence="6">Quinone reductase that provides resistance to thiol-specific stress caused by electrophilic quinones.</text>
</comment>
<organism evidence="8 9">
    <name type="scientific">Stenotrophomonas tumulicola</name>
    <dbReference type="NCBI Taxonomy" id="1685415"/>
    <lineage>
        <taxon>Bacteria</taxon>
        <taxon>Pseudomonadati</taxon>
        <taxon>Pseudomonadota</taxon>
        <taxon>Gammaproteobacteria</taxon>
        <taxon>Lysobacterales</taxon>
        <taxon>Lysobacteraceae</taxon>
        <taxon>Stenotrophomonas</taxon>
    </lineage>
</organism>
<comment type="cofactor">
    <cofactor evidence="6">
        <name>FMN</name>
        <dbReference type="ChEBI" id="CHEBI:58210"/>
    </cofactor>
    <text evidence="6">Binds 1 FMN per subunit.</text>
</comment>
<reference evidence="8 9" key="1">
    <citation type="submission" date="2020-08" db="EMBL/GenBank/DDBJ databases">
        <title>Stenotrophomonas tumulicola JCM 30961.</title>
        <authorList>
            <person name="Deng Y."/>
        </authorList>
    </citation>
    <scope>NUCLEOTIDE SEQUENCE [LARGE SCALE GENOMIC DNA]</scope>
    <source>
        <strain evidence="8 9">JCM 30961</strain>
    </source>
</reference>
<keyword evidence="1 6" id="KW-0285">Flavoprotein</keyword>
<dbReference type="InterPro" id="IPR003680">
    <property type="entry name" value="Flavodoxin_fold"/>
</dbReference>
<dbReference type="InterPro" id="IPR023048">
    <property type="entry name" value="NADH:quinone_OxRdtase_FMN_depd"/>
</dbReference>
<comment type="function">
    <text evidence="6">Also exhibits azoreductase activity. Catalyzes the reductive cleavage of the azo bond in aromatic azo compounds to the corresponding amines.</text>
</comment>
<keyword evidence="4 6" id="KW-0520">NAD</keyword>
<dbReference type="Proteomes" id="UP000547058">
    <property type="component" value="Unassembled WGS sequence"/>
</dbReference>
<evidence type="ECO:0000256" key="6">
    <source>
        <dbReference type="HAMAP-Rule" id="MF_01216"/>
    </source>
</evidence>
<evidence type="ECO:0000256" key="5">
    <source>
        <dbReference type="ARBA" id="ARBA00048542"/>
    </source>
</evidence>
<dbReference type="EMBL" id="JACGXS010000001">
    <property type="protein sequence ID" value="MBA8680464.1"/>
    <property type="molecule type" value="Genomic_DNA"/>
</dbReference>
<evidence type="ECO:0000259" key="7">
    <source>
        <dbReference type="Pfam" id="PF02525"/>
    </source>
</evidence>
<dbReference type="EC" id="1.6.5.-" evidence="6"/>
<dbReference type="HAMAP" id="MF_01216">
    <property type="entry name" value="Azoreductase_type1"/>
    <property type="match status" value="1"/>
</dbReference>